<organism evidence="2 3">
    <name type="scientific">Chryseotalea sanaruensis</name>
    <dbReference type="NCBI Taxonomy" id="2482724"/>
    <lineage>
        <taxon>Bacteria</taxon>
        <taxon>Pseudomonadati</taxon>
        <taxon>Bacteroidota</taxon>
        <taxon>Cytophagia</taxon>
        <taxon>Cytophagales</taxon>
        <taxon>Chryseotaleaceae</taxon>
        <taxon>Chryseotalea</taxon>
    </lineage>
</organism>
<reference evidence="2 3" key="1">
    <citation type="submission" date="2018-11" db="EMBL/GenBank/DDBJ databases">
        <title>Chryseotalea sanarue gen. nov., sp., nov., a member of the family Cytophagaceae, isolated from a brackish lake in Hamamatsu Japan.</title>
        <authorList>
            <person name="Maejima Y."/>
            <person name="Iino T."/>
            <person name="Muraguchi Y."/>
            <person name="Fukuda K."/>
            <person name="Ohkuma M."/>
            <person name="Moriuchi R."/>
            <person name="Dohra H."/>
            <person name="Kimbara K."/>
            <person name="Shintani M."/>
        </authorList>
    </citation>
    <scope>NUCLEOTIDE SEQUENCE [LARGE SCALE GENOMIC DNA]</scope>
    <source>
        <strain evidence="2 3">Ys</strain>
    </source>
</reference>
<evidence type="ECO:0008006" key="4">
    <source>
        <dbReference type="Google" id="ProtNLM"/>
    </source>
</evidence>
<gene>
    <name evidence="2" type="ORF">SanaruYs_00420</name>
</gene>
<accession>A0A401U4J0</accession>
<dbReference type="RefSeq" id="WP_127120499.1">
    <property type="nucleotide sequence ID" value="NZ_BHXQ01000001.1"/>
</dbReference>
<sequence length="340" mass="37909">MKTIAFLICLFFQISTICAQQPFEKYGYKVKVATLSNGKFVETFDQDTLAQIGSVVINRRTGKIVSFVTYDTTYSEATLQPELISRWMSPDPLADFRWSVTPYNFVQNNPVSRIDPDGLLDDYAMDTETGNIQLIKKTDDKHDKLVDAKDNTTVIADKVDKGLLKDGQNIKENGLETSNVKGGLKLVVNISMYTNEEVSGAVYKNGDDKFLSVQPYKGQTLQKDKAGNVVGMNSGSSIFDSKKTFTSADGSFTGEISSYFHTHPGHPQGPTLGFPKPSDTDEINAIDNKVLKKIDITYFIYAKYRTTYGGATSNTGMYKVKSDNSKIIWRLSDKSWDDEE</sequence>
<keyword evidence="3" id="KW-1185">Reference proteome</keyword>
<feature type="chain" id="PRO_5019548239" description="RHS repeat-associated core domain-containing protein" evidence="1">
    <location>
        <begin position="20"/>
        <end position="340"/>
    </location>
</feature>
<proteinExistence type="predicted"/>
<name>A0A401U4J0_9BACT</name>
<evidence type="ECO:0000313" key="2">
    <source>
        <dbReference type="EMBL" id="GCC49828.1"/>
    </source>
</evidence>
<protein>
    <recommendedName>
        <fullName evidence="4">RHS repeat-associated core domain-containing protein</fullName>
    </recommendedName>
</protein>
<dbReference type="OrthoDB" id="966209at2"/>
<dbReference type="AlphaFoldDB" id="A0A401U4J0"/>
<comment type="caution">
    <text evidence="2">The sequence shown here is derived from an EMBL/GenBank/DDBJ whole genome shotgun (WGS) entry which is preliminary data.</text>
</comment>
<evidence type="ECO:0000313" key="3">
    <source>
        <dbReference type="Proteomes" id="UP000288227"/>
    </source>
</evidence>
<keyword evidence="1" id="KW-0732">Signal</keyword>
<feature type="signal peptide" evidence="1">
    <location>
        <begin position="1"/>
        <end position="19"/>
    </location>
</feature>
<evidence type="ECO:0000256" key="1">
    <source>
        <dbReference type="SAM" id="SignalP"/>
    </source>
</evidence>
<dbReference type="Gene3D" id="2.180.10.10">
    <property type="entry name" value="RHS repeat-associated core"/>
    <property type="match status" value="1"/>
</dbReference>
<dbReference type="EMBL" id="BHXQ01000001">
    <property type="protein sequence ID" value="GCC49828.1"/>
    <property type="molecule type" value="Genomic_DNA"/>
</dbReference>
<dbReference type="Proteomes" id="UP000288227">
    <property type="component" value="Unassembled WGS sequence"/>
</dbReference>